<reference evidence="1" key="1">
    <citation type="submission" date="2020-02" db="EMBL/GenBank/DDBJ databases">
        <authorList>
            <person name="Meier V. D."/>
        </authorList>
    </citation>
    <scope>NUCLEOTIDE SEQUENCE</scope>
    <source>
        <strain evidence="1">AVDCRST_MAG81</strain>
    </source>
</reference>
<dbReference type="AlphaFoldDB" id="A0A6J4V9Y3"/>
<protein>
    <submittedName>
        <fullName evidence="1">Uncharacterized protein</fullName>
    </submittedName>
</protein>
<name>A0A6J4V9Y3_9CYAN</name>
<proteinExistence type="predicted"/>
<dbReference type="EMBL" id="CADCWO010000103">
    <property type="protein sequence ID" value="CAA9572582.1"/>
    <property type="molecule type" value="Genomic_DNA"/>
</dbReference>
<organism evidence="1">
    <name type="scientific">uncultured Synechococcales cyanobacterium</name>
    <dbReference type="NCBI Taxonomy" id="1936017"/>
    <lineage>
        <taxon>Bacteria</taxon>
        <taxon>Bacillati</taxon>
        <taxon>Cyanobacteriota</taxon>
        <taxon>Cyanophyceae</taxon>
        <taxon>Synechococcales</taxon>
        <taxon>environmental samples</taxon>
    </lineage>
</organism>
<accession>A0A6J4V9Y3</accession>
<evidence type="ECO:0000313" key="1">
    <source>
        <dbReference type="EMBL" id="CAA9572582.1"/>
    </source>
</evidence>
<sequence length="53" mass="5850">MLEHRPTFIGGFADWATGINIKTLTAVSVAARLKELIAIVLIDCGVYNQKYAR</sequence>
<gene>
    <name evidence="1" type="ORF">AVDCRST_MAG81-2956</name>
</gene>